<keyword evidence="3" id="KW-1185">Reference proteome</keyword>
<dbReference type="KEGG" id="scm:SCHCO_01177785"/>
<sequence length="191" mass="20949">MSSTQDLVGSVQEHIATNRAHWHTREFTSSSLGKTISAIHFVADPNERNEGAGDVPPTNHWSIYLQLDDASSVRLEVIPLDVSAPGVVVLTDKPYGVEKNAACVVTVSVSEGITLAHVLKPIVDKRRDRYQFDAVGQGCRMWALTLASDLVEAGVLDVQSKKEFSDAILLYWPYPPGTAPYPRVIDQGVFF</sequence>
<evidence type="ECO:0000313" key="2">
    <source>
        <dbReference type="EMBL" id="EFJ03279.1"/>
    </source>
</evidence>
<organism evidence="3">
    <name type="scientific">Schizophyllum commune (strain H4-8 / FGSC 9210)</name>
    <name type="common">Split gill fungus</name>
    <dbReference type="NCBI Taxonomy" id="578458"/>
    <lineage>
        <taxon>Eukaryota</taxon>
        <taxon>Fungi</taxon>
        <taxon>Dikarya</taxon>
        <taxon>Basidiomycota</taxon>
        <taxon>Agaricomycotina</taxon>
        <taxon>Agaricomycetes</taxon>
        <taxon>Agaricomycetidae</taxon>
        <taxon>Agaricales</taxon>
        <taxon>Schizophyllaceae</taxon>
        <taxon>Schizophyllum</taxon>
    </lineage>
</organism>
<dbReference type="RefSeq" id="XP_003038181.1">
    <property type="nucleotide sequence ID" value="XM_003038135.1"/>
</dbReference>
<dbReference type="Pfam" id="PF24968">
    <property type="entry name" value="DUF7770"/>
    <property type="match status" value="1"/>
</dbReference>
<dbReference type="AlphaFoldDB" id="D8PKC5"/>
<dbReference type="GeneID" id="9589206"/>
<dbReference type="InterPro" id="IPR056672">
    <property type="entry name" value="DUF7770"/>
</dbReference>
<dbReference type="HOGENOM" id="CLU_085826_0_1_1"/>
<dbReference type="EMBL" id="GL377302">
    <property type="protein sequence ID" value="EFJ03279.1"/>
    <property type="molecule type" value="Genomic_DNA"/>
</dbReference>
<feature type="domain" description="DUF7770" evidence="1">
    <location>
        <begin position="39"/>
        <end position="191"/>
    </location>
</feature>
<dbReference type="VEuPathDB" id="FungiDB:SCHCODRAFT_01177785"/>
<dbReference type="Proteomes" id="UP000007431">
    <property type="component" value="Unassembled WGS sequence"/>
</dbReference>
<name>D8PKC5_SCHCM</name>
<dbReference type="eggNOG" id="ENOG502SPQR">
    <property type="taxonomic scope" value="Eukaryota"/>
</dbReference>
<reference evidence="2 3" key="1">
    <citation type="journal article" date="2010" name="Nat. Biotechnol.">
        <title>Genome sequence of the model mushroom Schizophyllum commune.</title>
        <authorList>
            <person name="Ohm R.A."/>
            <person name="de Jong J.F."/>
            <person name="Lugones L.G."/>
            <person name="Aerts A."/>
            <person name="Kothe E."/>
            <person name="Stajich J.E."/>
            <person name="de Vries R.P."/>
            <person name="Record E."/>
            <person name="Levasseur A."/>
            <person name="Baker S.E."/>
            <person name="Bartholomew K.A."/>
            <person name="Coutinho P.M."/>
            <person name="Erdmann S."/>
            <person name="Fowler T.J."/>
            <person name="Gathman A.C."/>
            <person name="Lombard V."/>
            <person name="Henrissat B."/>
            <person name="Knabe N."/>
            <person name="Kuees U."/>
            <person name="Lilly W.W."/>
            <person name="Lindquist E."/>
            <person name="Lucas S."/>
            <person name="Magnuson J.K."/>
            <person name="Piumi F."/>
            <person name="Raudaskoski M."/>
            <person name="Salamov A."/>
            <person name="Schmutz J."/>
            <person name="Schwarze F.W.M.R."/>
            <person name="vanKuyk P.A."/>
            <person name="Horton J.S."/>
            <person name="Grigoriev I.V."/>
            <person name="Woesten H.A.B."/>
        </authorList>
    </citation>
    <scope>NUCLEOTIDE SEQUENCE [LARGE SCALE GENOMIC DNA]</scope>
    <source>
        <strain evidence="3">H4-8 / FGSC 9210</strain>
    </source>
</reference>
<dbReference type="OMA" id="IHHIIAC"/>
<accession>D8PKC5</accession>
<gene>
    <name evidence="2" type="ORF">SCHCODRAFT_230866</name>
</gene>
<evidence type="ECO:0000313" key="3">
    <source>
        <dbReference type="Proteomes" id="UP000007431"/>
    </source>
</evidence>
<dbReference type="OrthoDB" id="3527137at2759"/>
<proteinExistence type="predicted"/>
<dbReference type="InParanoid" id="D8PKC5"/>
<evidence type="ECO:0000259" key="1">
    <source>
        <dbReference type="Pfam" id="PF24968"/>
    </source>
</evidence>
<protein>
    <recommendedName>
        <fullName evidence="1">DUF7770 domain-containing protein</fullName>
    </recommendedName>
</protein>